<dbReference type="SUPFAM" id="SSF49373">
    <property type="entry name" value="Invasin/intimin cell-adhesion fragments"/>
    <property type="match status" value="1"/>
</dbReference>
<protein>
    <submittedName>
        <fullName evidence="2">Ig-like domain-containing protein</fullName>
    </submittedName>
</protein>
<dbReference type="PROSITE" id="PS51257">
    <property type="entry name" value="PROKAR_LIPOPROTEIN"/>
    <property type="match status" value="1"/>
</dbReference>
<evidence type="ECO:0000313" key="3">
    <source>
        <dbReference type="Proteomes" id="UP000647235"/>
    </source>
</evidence>
<dbReference type="EMBL" id="JACOOY010000001">
    <property type="protein sequence ID" value="MBC5663811.1"/>
    <property type="molecule type" value="Genomic_DNA"/>
</dbReference>
<reference evidence="2 3" key="1">
    <citation type="submission" date="2020-08" db="EMBL/GenBank/DDBJ databases">
        <title>Genome public.</title>
        <authorList>
            <person name="Liu C."/>
            <person name="Sun Q."/>
        </authorList>
    </citation>
    <scope>NUCLEOTIDE SEQUENCE [LARGE SCALE GENOMIC DNA]</scope>
    <source>
        <strain evidence="2 3">NSJ-36</strain>
    </source>
</reference>
<sequence>MDKKIWRCIRKNFLAVAMVAIFIFSGVQGCRVEAAAKPKLNKKSVMLYVAQSKKLKVNHTKAKVKWSSSNKKIAKVSKKGTVKAVKPGKCTIYAKVKGKKLKCKVEVVSKQQYYGRNLYMLVRQKGAKGSSDVRRISMKIKQYDVENYRTVIISAYPKKWQMQFVFKEDLEEPDELTRVDIKLDVSKDKAGQLKYVYEDGYSDIIYRIQGKVEKNCDENKKGLDLTYYEIIREEEDPDKGVPGEWAWPKTSESVKNAFSYYDDLLKKYGYSMKKIGFMNRL</sequence>
<dbReference type="InterPro" id="IPR008964">
    <property type="entry name" value="Invasin/intimin_cell_adhesion"/>
</dbReference>
<dbReference type="InterPro" id="IPR003343">
    <property type="entry name" value="Big_2"/>
</dbReference>
<dbReference type="Gene3D" id="2.60.40.1080">
    <property type="match status" value="1"/>
</dbReference>
<organism evidence="2 3">
    <name type="scientific">Dorea hominis</name>
    <dbReference type="NCBI Taxonomy" id="2763040"/>
    <lineage>
        <taxon>Bacteria</taxon>
        <taxon>Bacillati</taxon>
        <taxon>Bacillota</taxon>
        <taxon>Clostridia</taxon>
        <taxon>Lachnospirales</taxon>
        <taxon>Lachnospiraceae</taxon>
        <taxon>Dorea</taxon>
    </lineage>
</organism>
<dbReference type="Pfam" id="PF02368">
    <property type="entry name" value="Big_2"/>
    <property type="match status" value="1"/>
</dbReference>
<evidence type="ECO:0000259" key="1">
    <source>
        <dbReference type="SMART" id="SM00635"/>
    </source>
</evidence>
<dbReference type="RefSeq" id="WP_186855220.1">
    <property type="nucleotide sequence ID" value="NZ_JACOOY010000001.1"/>
</dbReference>
<dbReference type="SMART" id="SM00635">
    <property type="entry name" value="BID_2"/>
    <property type="match status" value="1"/>
</dbReference>
<name>A0ABR7ER32_9FIRM</name>
<gene>
    <name evidence="2" type="ORF">H8S07_00720</name>
</gene>
<comment type="caution">
    <text evidence="2">The sequence shown here is derived from an EMBL/GenBank/DDBJ whole genome shotgun (WGS) entry which is preliminary data.</text>
</comment>
<dbReference type="Proteomes" id="UP000647235">
    <property type="component" value="Unassembled WGS sequence"/>
</dbReference>
<keyword evidence="3" id="KW-1185">Reference proteome</keyword>
<proteinExistence type="predicted"/>
<evidence type="ECO:0000313" key="2">
    <source>
        <dbReference type="EMBL" id="MBC5663811.1"/>
    </source>
</evidence>
<feature type="domain" description="BIG2" evidence="1">
    <location>
        <begin position="34"/>
        <end position="106"/>
    </location>
</feature>
<accession>A0ABR7ER32</accession>